<proteinExistence type="predicted"/>
<dbReference type="InterPro" id="IPR002541">
    <property type="entry name" value="Cyt_c_assembly"/>
</dbReference>
<evidence type="ECO:0000256" key="2">
    <source>
        <dbReference type="ARBA" id="ARBA00022692"/>
    </source>
</evidence>
<evidence type="ECO:0000259" key="7">
    <source>
        <dbReference type="Pfam" id="PF01578"/>
    </source>
</evidence>
<evidence type="ECO:0000313" key="8">
    <source>
        <dbReference type="EMBL" id="AMD93307.1"/>
    </source>
</evidence>
<dbReference type="RefSeq" id="WP_066606531.1">
    <property type="nucleotide sequence ID" value="NZ_CP014230.1"/>
</dbReference>
<dbReference type="OrthoDB" id="9814290at2"/>
<evidence type="ECO:0000256" key="6">
    <source>
        <dbReference type="SAM" id="Phobius"/>
    </source>
</evidence>
<reference evidence="9" key="1">
    <citation type="submission" date="2016-02" db="EMBL/GenBank/DDBJ databases">
        <authorList>
            <person name="Holder M.E."/>
            <person name="Ajami N.J."/>
            <person name="Petrosino J.F."/>
        </authorList>
    </citation>
    <scope>NUCLEOTIDE SEQUENCE [LARGE SCALE GENOMIC DNA]</scope>
    <source>
        <strain evidence="9">DSM 12838</strain>
    </source>
</reference>
<feature type="transmembrane region" description="Helical" evidence="6">
    <location>
        <begin position="250"/>
        <end position="267"/>
    </location>
</feature>
<dbReference type="AlphaFoldDB" id="A0A0X8JR35"/>
<name>A0A0X8JR35_9BACT</name>
<feature type="transmembrane region" description="Helical" evidence="6">
    <location>
        <begin position="69"/>
        <end position="86"/>
    </location>
</feature>
<sequence length="275" mass="31150">MTASRLFELSVALLYLAGSVTYPLGLLLRQPGLKRAAVWTSVTAFALHTVDLVLRFAELGAANLHQRQFYMNLLAWFFVLIFFALWWRLKHDFLSIVTAPLALVLFSSSLAIHTQTMTVPEHFSALWFGLHVGAVFVSLAFVVMAFGAGLAYLFLEQKIKTKTRLPGFFHELPSLETFDRANDWAARIGFPLYTVSMLAGFLWASFTWKKIISWDPKEIVSIIVWIVFALLFHQRMVLGWRGKKPAKTAIVLFLLCLASLVGVNFLLPTHHSFRS</sequence>
<dbReference type="GO" id="GO:0005886">
    <property type="term" value="C:plasma membrane"/>
    <property type="evidence" value="ECO:0007669"/>
    <property type="project" value="TreeGrafter"/>
</dbReference>
<keyword evidence="9" id="KW-1185">Reference proteome</keyword>
<feature type="transmembrane region" description="Helical" evidence="6">
    <location>
        <begin position="219"/>
        <end position="238"/>
    </location>
</feature>
<evidence type="ECO:0000256" key="1">
    <source>
        <dbReference type="ARBA" id="ARBA00004141"/>
    </source>
</evidence>
<dbReference type="Proteomes" id="UP000063964">
    <property type="component" value="Chromosome"/>
</dbReference>
<feature type="transmembrane region" description="Helical" evidence="6">
    <location>
        <begin position="125"/>
        <end position="155"/>
    </location>
</feature>
<dbReference type="Pfam" id="PF01578">
    <property type="entry name" value="Cytochrom_C_asm"/>
    <property type="match status" value="1"/>
</dbReference>
<evidence type="ECO:0000256" key="4">
    <source>
        <dbReference type="ARBA" id="ARBA00022989"/>
    </source>
</evidence>
<protein>
    <submittedName>
        <fullName evidence="8">Cytochrome C assembly protein</fullName>
    </submittedName>
</protein>
<feature type="domain" description="Cytochrome c assembly protein" evidence="7">
    <location>
        <begin position="71"/>
        <end position="269"/>
    </location>
</feature>
<dbReference type="KEGG" id="doa:AXF15_09500"/>
<feature type="transmembrane region" description="Helical" evidence="6">
    <location>
        <begin position="93"/>
        <end position="113"/>
    </location>
</feature>
<feature type="transmembrane region" description="Helical" evidence="6">
    <location>
        <begin position="6"/>
        <end position="24"/>
    </location>
</feature>
<evidence type="ECO:0000256" key="3">
    <source>
        <dbReference type="ARBA" id="ARBA00022748"/>
    </source>
</evidence>
<accession>A0A0X8JR35</accession>
<dbReference type="PANTHER" id="PTHR30071">
    <property type="entry name" value="HEME EXPORTER PROTEIN C"/>
    <property type="match status" value="1"/>
</dbReference>
<dbReference type="GO" id="GO:0017004">
    <property type="term" value="P:cytochrome complex assembly"/>
    <property type="evidence" value="ECO:0007669"/>
    <property type="project" value="UniProtKB-KW"/>
</dbReference>
<keyword evidence="3" id="KW-0201">Cytochrome c-type biogenesis</keyword>
<feature type="transmembrane region" description="Helical" evidence="6">
    <location>
        <begin position="190"/>
        <end position="207"/>
    </location>
</feature>
<keyword evidence="4 6" id="KW-1133">Transmembrane helix</keyword>
<dbReference type="InterPro" id="IPR045062">
    <property type="entry name" value="Cyt_c_biogenesis_CcsA/CcmC"/>
</dbReference>
<gene>
    <name evidence="8" type="ORF">AXF15_09500</name>
</gene>
<keyword evidence="2 6" id="KW-0812">Transmembrane</keyword>
<dbReference type="EMBL" id="CP014230">
    <property type="protein sequence ID" value="AMD93307.1"/>
    <property type="molecule type" value="Genomic_DNA"/>
</dbReference>
<keyword evidence="5 6" id="KW-0472">Membrane</keyword>
<evidence type="ECO:0000313" key="9">
    <source>
        <dbReference type="Proteomes" id="UP000063964"/>
    </source>
</evidence>
<evidence type="ECO:0000256" key="5">
    <source>
        <dbReference type="ARBA" id="ARBA00023136"/>
    </source>
</evidence>
<dbReference type="STRING" id="888061.AXF15_09500"/>
<organism evidence="8 9">
    <name type="scientific">Desulfomicrobium orale DSM 12838</name>
    <dbReference type="NCBI Taxonomy" id="888061"/>
    <lineage>
        <taxon>Bacteria</taxon>
        <taxon>Pseudomonadati</taxon>
        <taxon>Thermodesulfobacteriota</taxon>
        <taxon>Desulfovibrionia</taxon>
        <taxon>Desulfovibrionales</taxon>
        <taxon>Desulfomicrobiaceae</taxon>
        <taxon>Desulfomicrobium</taxon>
    </lineage>
</organism>
<dbReference type="PANTHER" id="PTHR30071:SF1">
    <property type="entry name" value="CYTOCHROME B_B6 PROTEIN-RELATED"/>
    <property type="match status" value="1"/>
</dbReference>
<comment type="subcellular location">
    <subcellularLocation>
        <location evidence="1">Membrane</location>
        <topology evidence="1">Multi-pass membrane protein</topology>
    </subcellularLocation>
</comment>
<dbReference type="GO" id="GO:0020037">
    <property type="term" value="F:heme binding"/>
    <property type="evidence" value="ECO:0007669"/>
    <property type="project" value="InterPro"/>
</dbReference>
<feature type="transmembrane region" description="Helical" evidence="6">
    <location>
        <begin position="36"/>
        <end position="57"/>
    </location>
</feature>